<feature type="non-terminal residue" evidence="1">
    <location>
        <position position="1"/>
    </location>
</feature>
<dbReference type="Proteomes" id="UP000053958">
    <property type="component" value="Unassembled WGS sequence"/>
</dbReference>
<sequence length="91" mass="10204">GGMGGDPTQQVQETFGKYKIVSPSSLHALCQHCMTGPLIQYADDVQSTLSSPGHRRRDLRRASSIAGFKRCCRLLGPSYHSEMSIFWFQRE</sequence>
<evidence type="ECO:0000313" key="1">
    <source>
        <dbReference type="EMBL" id="KKA17441.1"/>
    </source>
</evidence>
<evidence type="ECO:0000313" key="2">
    <source>
        <dbReference type="Proteomes" id="UP000053958"/>
    </source>
</evidence>
<dbReference type="EMBL" id="LASV01000652">
    <property type="protein sequence ID" value="KKA17441.1"/>
    <property type="molecule type" value="Genomic_DNA"/>
</dbReference>
<reference evidence="1 2" key="1">
    <citation type="submission" date="2015-04" db="EMBL/GenBank/DDBJ databases">
        <authorList>
            <person name="Heijne W.H."/>
            <person name="Fedorova N.D."/>
            <person name="Nierman W.C."/>
            <person name="Vollebregt A.W."/>
            <person name="Zhao Z."/>
            <person name="Wu L."/>
            <person name="Kumar M."/>
            <person name="Stam H."/>
            <person name="van den Berg M.A."/>
            <person name="Pel H.J."/>
        </authorList>
    </citation>
    <scope>NUCLEOTIDE SEQUENCE [LARGE SCALE GENOMIC DNA]</scope>
    <source>
        <strain evidence="1 2">CBS 393.64</strain>
    </source>
</reference>
<protein>
    <submittedName>
        <fullName evidence="1">Uncharacterized protein</fullName>
    </submittedName>
</protein>
<organism evidence="1 2">
    <name type="scientific">Rasamsonia emersonii (strain ATCC 16479 / CBS 393.64 / IMI 116815)</name>
    <dbReference type="NCBI Taxonomy" id="1408163"/>
    <lineage>
        <taxon>Eukaryota</taxon>
        <taxon>Fungi</taxon>
        <taxon>Dikarya</taxon>
        <taxon>Ascomycota</taxon>
        <taxon>Pezizomycotina</taxon>
        <taxon>Eurotiomycetes</taxon>
        <taxon>Eurotiomycetidae</taxon>
        <taxon>Eurotiales</taxon>
        <taxon>Trichocomaceae</taxon>
        <taxon>Rasamsonia</taxon>
    </lineage>
</organism>
<gene>
    <name evidence="1" type="ORF">T310_8669</name>
</gene>
<dbReference type="RefSeq" id="XP_013324053.1">
    <property type="nucleotide sequence ID" value="XM_013468599.1"/>
</dbReference>
<dbReference type="AlphaFoldDB" id="A0A0F4YHT6"/>
<dbReference type="GeneID" id="25320879"/>
<accession>A0A0F4YHT6</accession>
<name>A0A0F4YHT6_RASE3</name>
<keyword evidence="2" id="KW-1185">Reference proteome</keyword>
<comment type="caution">
    <text evidence="1">The sequence shown here is derived from an EMBL/GenBank/DDBJ whole genome shotgun (WGS) entry which is preliminary data.</text>
</comment>
<proteinExistence type="predicted"/>